<evidence type="ECO:0000256" key="1">
    <source>
        <dbReference type="SAM" id="Phobius"/>
    </source>
</evidence>
<evidence type="ECO:0000313" key="3">
    <source>
        <dbReference type="Proteomes" id="UP000228934"/>
    </source>
</evidence>
<keyword evidence="1" id="KW-0812">Transmembrane</keyword>
<proteinExistence type="predicted"/>
<accession>A0A2G9SD41</accession>
<gene>
    <name evidence="2" type="ORF">AB205_0145800</name>
</gene>
<dbReference type="OrthoDB" id="8118055at2759"/>
<reference evidence="3" key="1">
    <citation type="journal article" date="2017" name="Nat. Commun.">
        <title>The North American bullfrog draft genome provides insight into hormonal regulation of long noncoding RNA.</title>
        <authorList>
            <person name="Hammond S.A."/>
            <person name="Warren R.L."/>
            <person name="Vandervalk B.P."/>
            <person name="Kucuk E."/>
            <person name="Khan H."/>
            <person name="Gibb E.A."/>
            <person name="Pandoh P."/>
            <person name="Kirk H."/>
            <person name="Zhao Y."/>
            <person name="Jones M."/>
            <person name="Mungall A.J."/>
            <person name="Coope R."/>
            <person name="Pleasance S."/>
            <person name="Moore R.A."/>
            <person name="Holt R.A."/>
            <person name="Round J.M."/>
            <person name="Ohora S."/>
            <person name="Walle B.V."/>
            <person name="Veldhoen N."/>
            <person name="Helbing C.C."/>
            <person name="Birol I."/>
        </authorList>
    </citation>
    <scope>NUCLEOTIDE SEQUENCE [LARGE SCALE GENOMIC DNA]</scope>
</reference>
<feature type="transmembrane region" description="Helical" evidence="1">
    <location>
        <begin position="63"/>
        <end position="80"/>
    </location>
</feature>
<protein>
    <submittedName>
        <fullName evidence="2">Uncharacterized protein</fullName>
    </submittedName>
</protein>
<name>A0A2G9SD41_AQUCT</name>
<evidence type="ECO:0000313" key="2">
    <source>
        <dbReference type="EMBL" id="PIO37351.1"/>
    </source>
</evidence>
<dbReference type="EMBL" id="KV925192">
    <property type="protein sequence ID" value="PIO37351.1"/>
    <property type="molecule type" value="Genomic_DNA"/>
</dbReference>
<keyword evidence="3" id="KW-1185">Reference proteome</keyword>
<dbReference type="AlphaFoldDB" id="A0A2G9SD41"/>
<sequence>MSPIVTMNKLEENDLLPQTGHIWSHKPSLCFIWEHCEQTLTKLSMYLACLKDIHGMLLPSDCFFVFIFFLITFCLADFHVSCHFK</sequence>
<keyword evidence="1" id="KW-0472">Membrane</keyword>
<dbReference type="Proteomes" id="UP000228934">
    <property type="component" value="Unassembled WGS sequence"/>
</dbReference>
<organism evidence="2 3">
    <name type="scientific">Aquarana catesbeiana</name>
    <name type="common">American bullfrog</name>
    <name type="synonym">Rana catesbeiana</name>
    <dbReference type="NCBI Taxonomy" id="8400"/>
    <lineage>
        <taxon>Eukaryota</taxon>
        <taxon>Metazoa</taxon>
        <taxon>Chordata</taxon>
        <taxon>Craniata</taxon>
        <taxon>Vertebrata</taxon>
        <taxon>Euteleostomi</taxon>
        <taxon>Amphibia</taxon>
        <taxon>Batrachia</taxon>
        <taxon>Anura</taxon>
        <taxon>Neobatrachia</taxon>
        <taxon>Ranoidea</taxon>
        <taxon>Ranidae</taxon>
        <taxon>Aquarana</taxon>
    </lineage>
</organism>
<keyword evidence="1" id="KW-1133">Transmembrane helix</keyword>